<gene>
    <name evidence="1" type="ORF">HPB49_016144</name>
</gene>
<dbReference type="EMBL" id="CM023477">
    <property type="protein sequence ID" value="KAH7937790.1"/>
    <property type="molecule type" value="Genomic_DNA"/>
</dbReference>
<proteinExistence type="predicted"/>
<sequence length="1610" mass="174194">MERARQSLIDDPPAALENNDAVCEELRQLGFEAHAFQCDVTSEQQVEAVGDQILKTVGPVDVLVNNAGIAMCKGLLTLKHSDIRRTFDVNTLSQFWMVKYFLPSMKDRGSGHIVCIASVAGLLGSPFMTDYCASKFAALGFMYALEEELFHTGFEFIKLTTVCPVFINTGLFPNVGARFPLLTPIMDTRDVAYQVVDAIQRDESLIVVPRIVEIMYKCLKPLPEDAQKLIQRFLACSIQKPKSGSVEPTDDPQEKESQAERSIYHDGEEVYVQTRHLEHGPENDQTTETNPFPENVEICSRPSTAVRNEDSSDGAPSRVHASLVAGAREHIAVQEKCADACSAEAISPATRTTADIFILEVNGQADVPRVRSAIASLCPKARNTSAEATGAEKPNLSVYELENKLVSADEREAASATENKSQDDETRHSKLGNEKFIDGSPTHARESVLMAGCRAYYDGEEYRAACSTEAFFPPSAKAVHRSTGAVYNENSYCDGVCLPGAPSPEVCDSSPEPSRSYFDGECITIASSPDVRDSSPELPREADLNFSAYELENEQLVENATECIQILDNKPEEGETLNIVVAAEDCRQASLSRTSEPLIIARDHMEEGHTGTYCSETTFPTPVSDSHCSVECSKEIDDDDGAGSAGTSLLGVRYGYAGRFHEIHSKTNQLEFEPSIENISQDTGATEHGFRDCEAPNAAIGYEGHDQSLPQKSQHIQAAQSHNDGEKKYGDACSTVTVSSAPTRSRDCAAKSLESEVEHYHGTGYVGVSLLGTHDSRTEFSRRADSNCAANQAEYDPKIQDVLVTEDASQHYDTLSPVIQTMPSPKHSPESLPVSWARIGADASEDGVSHDTVRVIIDDTESSEAERICENTSASVLAFSVPTARDICSEISREAYSMSSADGTAYNQENKEKYEVVLIAEDTSQDKETPSTAMPTQSVLSPKCDPESLLVACIQARRNVSEDDVSHDTMAITIGDTEFSDAKSVDKNDLSSAMLSSLSEARDTCTQMLHQVYSRSSADQYDPQIKEADYVVIVTEDTSQYDDTLSTAIRNQSVLPPQLNPESLLVACTQVQRDVSEDDVSHGTMTVTPNDAEFSGAKSTRENDLPSALPSVSAVDSNFSTDQGIEEAIEVLVTEDTSQDNDTLNSAIRKQDIPSPEQNVESLLAYTRTPLDVSEDDVSHDAMPFMANDTDSCEANSTLENNLSSALPSSSTVVCDSSIEIFQRANSNHSANLAEYDPHIKEADGVVLITEDNSQDNDTLSTAIRNQNVSSPKHKTESLLVACTQAQRDVSEDDIARETMPVTVGDTESSASKSTSENNLRSNLSCPEDLRDAPKPYDEDLFKTVIRESLAHHIALKATPQNSKSELSPAALPPEPVKQLAMDILKCINATSFLPIYDYCPPSGSNSVTSRASSPPSLALLSEGEISSDNESENVLPLSVLPKAAVSEGENVDSEYEPEAFLPVSPISVSTISEGETADSVSDESTASPFLSSELHEAEKFGSEDTSTVSESTSSDTEDESTTSCSSSSSTRSYSSSTSTQSASDSEDSTESSLSSSPLSEPPRDEILEAQTVKEAHVSEEKTVGTEVAAASVHSEPCYTQLASSGTDRP</sequence>
<dbReference type="Proteomes" id="UP000821865">
    <property type="component" value="Chromosome 8"/>
</dbReference>
<organism evidence="1 2">
    <name type="scientific">Dermacentor silvarum</name>
    <name type="common">Tick</name>
    <dbReference type="NCBI Taxonomy" id="543639"/>
    <lineage>
        <taxon>Eukaryota</taxon>
        <taxon>Metazoa</taxon>
        <taxon>Ecdysozoa</taxon>
        <taxon>Arthropoda</taxon>
        <taxon>Chelicerata</taxon>
        <taxon>Arachnida</taxon>
        <taxon>Acari</taxon>
        <taxon>Parasitiformes</taxon>
        <taxon>Ixodida</taxon>
        <taxon>Ixodoidea</taxon>
        <taxon>Ixodidae</taxon>
        <taxon>Rhipicephalinae</taxon>
        <taxon>Dermacentor</taxon>
    </lineage>
</organism>
<protein>
    <submittedName>
        <fullName evidence="1">Uncharacterized protein</fullName>
    </submittedName>
</protein>
<evidence type="ECO:0000313" key="2">
    <source>
        <dbReference type="Proteomes" id="UP000821865"/>
    </source>
</evidence>
<accession>A0ACB8CAB4</accession>
<keyword evidence="2" id="KW-1185">Reference proteome</keyword>
<evidence type="ECO:0000313" key="1">
    <source>
        <dbReference type="EMBL" id="KAH7937790.1"/>
    </source>
</evidence>
<comment type="caution">
    <text evidence="1">The sequence shown here is derived from an EMBL/GenBank/DDBJ whole genome shotgun (WGS) entry which is preliminary data.</text>
</comment>
<name>A0ACB8CAB4_DERSI</name>
<reference evidence="1" key="1">
    <citation type="submission" date="2020-05" db="EMBL/GenBank/DDBJ databases">
        <title>Large-scale comparative analyses of tick genomes elucidate their genetic diversity and vector capacities.</title>
        <authorList>
            <person name="Jia N."/>
            <person name="Wang J."/>
            <person name="Shi W."/>
            <person name="Du L."/>
            <person name="Sun Y."/>
            <person name="Zhan W."/>
            <person name="Jiang J."/>
            <person name="Wang Q."/>
            <person name="Zhang B."/>
            <person name="Ji P."/>
            <person name="Sakyi L.B."/>
            <person name="Cui X."/>
            <person name="Yuan T."/>
            <person name="Jiang B."/>
            <person name="Yang W."/>
            <person name="Lam T.T.-Y."/>
            <person name="Chang Q."/>
            <person name="Ding S."/>
            <person name="Wang X."/>
            <person name="Zhu J."/>
            <person name="Ruan X."/>
            <person name="Zhao L."/>
            <person name="Wei J."/>
            <person name="Que T."/>
            <person name="Du C."/>
            <person name="Cheng J."/>
            <person name="Dai P."/>
            <person name="Han X."/>
            <person name="Huang E."/>
            <person name="Gao Y."/>
            <person name="Liu J."/>
            <person name="Shao H."/>
            <person name="Ye R."/>
            <person name="Li L."/>
            <person name="Wei W."/>
            <person name="Wang X."/>
            <person name="Wang C."/>
            <person name="Yang T."/>
            <person name="Huo Q."/>
            <person name="Li W."/>
            <person name="Guo W."/>
            <person name="Chen H."/>
            <person name="Zhou L."/>
            <person name="Ni X."/>
            <person name="Tian J."/>
            <person name="Zhou Y."/>
            <person name="Sheng Y."/>
            <person name="Liu T."/>
            <person name="Pan Y."/>
            <person name="Xia L."/>
            <person name="Li J."/>
            <person name="Zhao F."/>
            <person name="Cao W."/>
        </authorList>
    </citation>
    <scope>NUCLEOTIDE SEQUENCE</scope>
    <source>
        <strain evidence="1">Dsil-2018</strain>
    </source>
</reference>